<evidence type="ECO:0000256" key="4">
    <source>
        <dbReference type="ARBA" id="ARBA00022989"/>
    </source>
</evidence>
<feature type="transmembrane region" description="Helical" evidence="6">
    <location>
        <begin position="273"/>
        <end position="294"/>
    </location>
</feature>
<dbReference type="GO" id="GO:0032153">
    <property type="term" value="C:cell division site"/>
    <property type="evidence" value="ECO:0007669"/>
    <property type="project" value="TreeGrafter"/>
</dbReference>
<evidence type="ECO:0000256" key="1">
    <source>
        <dbReference type="ARBA" id="ARBA00004141"/>
    </source>
</evidence>
<dbReference type="InterPro" id="IPR011923">
    <property type="entry name" value="RodA/MrdB"/>
</dbReference>
<evidence type="ECO:0000313" key="8">
    <source>
        <dbReference type="Proteomes" id="UP000034849"/>
    </source>
</evidence>
<protein>
    <submittedName>
        <fullName evidence="7">Rod shape-determining protein RodA</fullName>
    </submittedName>
</protein>
<dbReference type="STRING" id="1619046.US42_C0017G0008"/>
<name>A0A0G0GAI0_9BACT</name>
<gene>
    <name evidence="7" type="ORF">US42_C0017G0008</name>
</gene>
<feature type="transmembrane region" description="Helical" evidence="6">
    <location>
        <begin position="306"/>
        <end position="333"/>
    </location>
</feature>
<keyword evidence="5 6" id="KW-0472">Membrane</keyword>
<evidence type="ECO:0000256" key="2">
    <source>
        <dbReference type="ARBA" id="ARBA00022692"/>
    </source>
</evidence>
<dbReference type="EMBL" id="LBSX01000017">
    <property type="protein sequence ID" value="KKQ26987.1"/>
    <property type="molecule type" value="Genomic_DNA"/>
</dbReference>
<feature type="transmembrane region" description="Helical" evidence="6">
    <location>
        <begin position="45"/>
        <end position="66"/>
    </location>
</feature>
<evidence type="ECO:0000256" key="5">
    <source>
        <dbReference type="ARBA" id="ARBA00023136"/>
    </source>
</evidence>
<feature type="transmembrane region" description="Helical" evidence="6">
    <location>
        <begin position="163"/>
        <end position="180"/>
    </location>
</feature>
<feature type="transmembrane region" description="Helical" evidence="6">
    <location>
        <begin position="12"/>
        <end position="33"/>
    </location>
</feature>
<evidence type="ECO:0000313" key="7">
    <source>
        <dbReference type="EMBL" id="KKQ26987.1"/>
    </source>
</evidence>
<feature type="transmembrane region" description="Helical" evidence="6">
    <location>
        <begin position="140"/>
        <end position="157"/>
    </location>
</feature>
<dbReference type="Proteomes" id="UP000034849">
    <property type="component" value="Unassembled WGS sequence"/>
</dbReference>
<comment type="subcellular location">
    <subcellularLocation>
        <location evidence="1">Membrane</location>
        <topology evidence="1">Multi-pass membrane protein</topology>
    </subcellularLocation>
</comment>
<evidence type="ECO:0000256" key="6">
    <source>
        <dbReference type="SAM" id="Phobius"/>
    </source>
</evidence>
<sequence>MLIERSRELFRNFDWWLLAIVLVLLAISLSAIYSVDLSRGEALNFFSTQFLAIILGLVLFFVASLMNVSFYRSLALPLYLLAVLFLIGVLFFGQTVRGTTGWFRFAGFSFQPVELAKVGLVLFLASWIERYGRRFEKLQFVVSTGLLTILPIVFIILQPDLGSSLVLAGVWFVLLLFTGIKKKYLFILIGSIVVLFLCSWFFFFADYQKERIVNFFNPERDPLGVGYNVNQSIIAIGSGKIFGRGLGFGSQSQLHFLPEAQTDFIFSVIAEELGFFGAGLVLCFYFLLCWRLLFIAKNANDDFSAYLVLGVCALFFIHLFVNLGATMGFMPVIGVTLPFLSYGGSSILIDLLFLGIVESVVKSEHRLL</sequence>
<accession>A0A0G0GAI0</accession>
<dbReference type="PATRIC" id="fig|1619046.3.peg.950"/>
<dbReference type="InterPro" id="IPR001182">
    <property type="entry name" value="FtsW/RodA"/>
</dbReference>
<dbReference type="PANTHER" id="PTHR30474:SF1">
    <property type="entry name" value="PEPTIDOGLYCAN GLYCOSYLTRANSFERASE MRDB"/>
    <property type="match status" value="1"/>
</dbReference>
<dbReference type="NCBIfam" id="TIGR02210">
    <property type="entry name" value="rodA_shape"/>
    <property type="match status" value="1"/>
</dbReference>
<keyword evidence="2 6" id="KW-0812">Transmembrane</keyword>
<feature type="transmembrane region" description="Helical" evidence="6">
    <location>
        <begin position="108"/>
        <end position="128"/>
    </location>
</feature>
<feature type="transmembrane region" description="Helical" evidence="6">
    <location>
        <begin position="339"/>
        <end position="361"/>
    </location>
</feature>
<dbReference type="PANTHER" id="PTHR30474">
    <property type="entry name" value="CELL CYCLE PROTEIN"/>
    <property type="match status" value="1"/>
</dbReference>
<dbReference type="GO" id="GO:0015648">
    <property type="term" value="F:lipid-linked peptidoglycan transporter activity"/>
    <property type="evidence" value="ECO:0007669"/>
    <property type="project" value="TreeGrafter"/>
</dbReference>
<reference evidence="7 8" key="1">
    <citation type="journal article" date="2015" name="Nature">
        <title>rRNA introns, odd ribosomes, and small enigmatic genomes across a large radiation of phyla.</title>
        <authorList>
            <person name="Brown C.T."/>
            <person name="Hug L.A."/>
            <person name="Thomas B.C."/>
            <person name="Sharon I."/>
            <person name="Castelle C.J."/>
            <person name="Singh A."/>
            <person name="Wilkins M.J."/>
            <person name="Williams K.H."/>
            <person name="Banfield J.F."/>
        </authorList>
    </citation>
    <scope>NUCLEOTIDE SEQUENCE [LARGE SCALE GENOMIC DNA]</scope>
</reference>
<dbReference type="Pfam" id="PF01098">
    <property type="entry name" value="FTSW_RODA_SPOVE"/>
    <property type="match status" value="1"/>
</dbReference>
<evidence type="ECO:0000256" key="3">
    <source>
        <dbReference type="ARBA" id="ARBA00022960"/>
    </source>
</evidence>
<keyword evidence="4 6" id="KW-1133">Transmembrane helix</keyword>
<keyword evidence="3" id="KW-0133">Cell shape</keyword>
<dbReference type="GO" id="GO:0005886">
    <property type="term" value="C:plasma membrane"/>
    <property type="evidence" value="ECO:0007669"/>
    <property type="project" value="TreeGrafter"/>
</dbReference>
<proteinExistence type="predicted"/>
<dbReference type="GO" id="GO:0008360">
    <property type="term" value="P:regulation of cell shape"/>
    <property type="evidence" value="ECO:0007669"/>
    <property type="project" value="UniProtKB-KW"/>
</dbReference>
<organism evidence="7 8">
    <name type="scientific">Candidatus Magasanikbacteria bacterium GW2011_GWC2_37_14</name>
    <dbReference type="NCBI Taxonomy" id="1619046"/>
    <lineage>
        <taxon>Bacteria</taxon>
        <taxon>Candidatus Magasanikiibacteriota</taxon>
    </lineage>
</organism>
<dbReference type="AlphaFoldDB" id="A0A0G0GAI0"/>
<feature type="transmembrane region" description="Helical" evidence="6">
    <location>
        <begin position="185"/>
        <end position="205"/>
    </location>
</feature>
<comment type="caution">
    <text evidence="7">The sequence shown here is derived from an EMBL/GenBank/DDBJ whole genome shotgun (WGS) entry which is preliminary data.</text>
</comment>
<feature type="transmembrane region" description="Helical" evidence="6">
    <location>
        <begin position="78"/>
        <end position="96"/>
    </location>
</feature>
<dbReference type="GO" id="GO:0051301">
    <property type="term" value="P:cell division"/>
    <property type="evidence" value="ECO:0007669"/>
    <property type="project" value="InterPro"/>
</dbReference>